<dbReference type="Proteomes" id="UP000298327">
    <property type="component" value="Unassembled WGS sequence"/>
</dbReference>
<evidence type="ECO:0000313" key="2">
    <source>
        <dbReference type="Proteomes" id="UP000298327"/>
    </source>
</evidence>
<dbReference type="EMBL" id="SEOQ01000246">
    <property type="protein sequence ID" value="TFY66451.1"/>
    <property type="molecule type" value="Genomic_DNA"/>
</dbReference>
<organism evidence="1 2">
    <name type="scientific">Dentipellis fragilis</name>
    <dbReference type="NCBI Taxonomy" id="205917"/>
    <lineage>
        <taxon>Eukaryota</taxon>
        <taxon>Fungi</taxon>
        <taxon>Dikarya</taxon>
        <taxon>Basidiomycota</taxon>
        <taxon>Agaricomycotina</taxon>
        <taxon>Agaricomycetes</taxon>
        <taxon>Russulales</taxon>
        <taxon>Hericiaceae</taxon>
        <taxon>Dentipellis</taxon>
    </lineage>
</organism>
<dbReference type="AlphaFoldDB" id="A0A4Y9YY05"/>
<sequence length="83" mass="9088">MGYAVAGRGHGRSRSMTVTKLFEEDRDEEEAPWRAPKLIFGASTATCGCTYLPQPPPPNLYESQIVTISAATLVECTNYHGQL</sequence>
<proteinExistence type="predicted"/>
<name>A0A4Y9YY05_9AGAM</name>
<gene>
    <name evidence="1" type="ORF">EVG20_g4632</name>
</gene>
<protein>
    <submittedName>
        <fullName evidence="1">Uncharacterized protein</fullName>
    </submittedName>
</protein>
<accession>A0A4Y9YY05</accession>
<comment type="caution">
    <text evidence="1">The sequence shown here is derived from an EMBL/GenBank/DDBJ whole genome shotgun (WGS) entry which is preliminary data.</text>
</comment>
<reference evidence="1 2" key="1">
    <citation type="submission" date="2019-02" db="EMBL/GenBank/DDBJ databases">
        <title>Genome sequencing of the rare red list fungi Dentipellis fragilis.</title>
        <authorList>
            <person name="Buettner E."/>
            <person name="Kellner H."/>
        </authorList>
    </citation>
    <scope>NUCLEOTIDE SEQUENCE [LARGE SCALE GENOMIC DNA]</scope>
    <source>
        <strain evidence="1 2">DSM 105465</strain>
    </source>
</reference>
<evidence type="ECO:0000313" key="1">
    <source>
        <dbReference type="EMBL" id="TFY66451.1"/>
    </source>
</evidence>
<keyword evidence="2" id="KW-1185">Reference proteome</keyword>